<feature type="transmembrane region" description="Helical" evidence="8">
    <location>
        <begin position="543"/>
        <end position="562"/>
    </location>
</feature>
<feature type="transmembrane region" description="Helical" evidence="8">
    <location>
        <begin position="568"/>
        <end position="592"/>
    </location>
</feature>
<dbReference type="GeneID" id="115730201"/>
<dbReference type="Proteomes" id="UP000827889">
    <property type="component" value="Chromosome 7"/>
</dbReference>
<organism evidence="10 11">
    <name type="scientific">Rhodamnia argentea</name>
    <dbReference type="NCBI Taxonomy" id="178133"/>
    <lineage>
        <taxon>Eukaryota</taxon>
        <taxon>Viridiplantae</taxon>
        <taxon>Streptophyta</taxon>
        <taxon>Embryophyta</taxon>
        <taxon>Tracheophyta</taxon>
        <taxon>Spermatophyta</taxon>
        <taxon>Magnoliopsida</taxon>
        <taxon>eudicotyledons</taxon>
        <taxon>Gunneridae</taxon>
        <taxon>Pentapetalae</taxon>
        <taxon>rosids</taxon>
        <taxon>malvids</taxon>
        <taxon>Myrtales</taxon>
        <taxon>Myrtaceae</taxon>
        <taxon>Myrtoideae</taxon>
        <taxon>Myrteae</taxon>
        <taxon>Australasian group</taxon>
        <taxon>Rhodamnia</taxon>
    </lineage>
</organism>
<keyword evidence="2 8" id="KW-0812">Transmembrane</keyword>
<proteinExistence type="predicted"/>
<evidence type="ECO:0000256" key="8">
    <source>
        <dbReference type="SAM" id="Phobius"/>
    </source>
</evidence>
<name>A0ABM3HMI3_9MYRT</name>
<evidence type="ECO:0000259" key="9">
    <source>
        <dbReference type="Pfam" id="PF13962"/>
    </source>
</evidence>
<dbReference type="Gene3D" id="1.25.40.20">
    <property type="entry name" value="Ankyrin repeat-containing domain"/>
    <property type="match status" value="2"/>
</dbReference>
<keyword evidence="6 8" id="KW-0472">Membrane</keyword>
<evidence type="ECO:0000256" key="4">
    <source>
        <dbReference type="ARBA" id="ARBA00022989"/>
    </source>
</evidence>
<feature type="transmembrane region" description="Helical" evidence="8">
    <location>
        <begin position="502"/>
        <end position="523"/>
    </location>
</feature>
<dbReference type="PANTHER" id="PTHR24186">
    <property type="entry name" value="PROTEIN PHOSPHATASE 1 REGULATORY SUBUNIT"/>
    <property type="match status" value="1"/>
</dbReference>
<feature type="transmembrane region" description="Helical" evidence="8">
    <location>
        <begin position="462"/>
        <end position="482"/>
    </location>
</feature>
<feature type="repeat" description="ANK" evidence="7">
    <location>
        <begin position="116"/>
        <end position="139"/>
    </location>
</feature>
<comment type="subcellular location">
    <subcellularLocation>
        <location evidence="1">Membrane</location>
        <topology evidence="1">Multi-pass membrane protein</topology>
    </subcellularLocation>
</comment>
<evidence type="ECO:0000313" key="10">
    <source>
        <dbReference type="Proteomes" id="UP000827889"/>
    </source>
</evidence>
<feature type="transmembrane region" description="Helical" evidence="8">
    <location>
        <begin position="604"/>
        <end position="623"/>
    </location>
</feature>
<dbReference type="Pfam" id="PF13962">
    <property type="entry name" value="PGG"/>
    <property type="match status" value="1"/>
</dbReference>
<feature type="domain" description="PGG" evidence="9">
    <location>
        <begin position="453"/>
        <end position="560"/>
    </location>
</feature>
<evidence type="ECO:0000256" key="3">
    <source>
        <dbReference type="ARBA" id="ARBA00022737"/>
    </source>
</evidence>
<dbReference type="PANTHER" id="PTHR24186:SF46">
    <property type="entry name" value="PROTEIN ACCELERATED CELL DEATH 6-LIKE"/>
    <property type="match status" value="1"/>
</dbReference>
<evidence type="ECO:0000256" key="1">
    <source>
        <dbReference type="ARBA" id="ARBA00004141"/>
    </source>
</evidence>
<gene>
    <name evidence="11" type="primary">LOC115730201</name>
</gene>
<evidence type="ECO:0000313" key="11">
    <source>
        <dbReference type="RefSeq" id="XP_048137810.1"/>
    </source>
</evidence>
<dbReference type="InterPro" id="IPR036770">
    <property type="entry name" value="Ankyrin_rpt-contain_sf"/>
</dbReference>
<dbReference type="RefSeq" id="XP_048137810.1">
    <property type="nucleotide sequence ID" value="XM_048281853.1"/>
</dbReference>
<protein>
    <submittedName>
        <fullName evidence="11">Protein ACCELERATED CELL DEATH 6-like</fullName>
    </submittedName>
</protein>
<sequence length="640" mass="71073">MDVRLSIDDQEMWQQRRQRLEALIGANPSQQQHDPARFDPLLDPLLHTAAKEGDVDKFIKALEDHCAEKAVPLPVVLQQCSPSGNTLLHAAAESDDIVRAVIDFIPEDWTFWANDSGETPLHIAARAGKTGAVGLVLSRANPRYKDWSGNTALHEAVRNRRSEVIRQLVSKDPLPLYQMNKESKSPWSVAVETGDLEVLKLLLEVMLEAPPPETPDVFGMSPPHLAVMYRNMGMLTEMWNKLPYPWLLLLRDAGYGTPLHLAAYTDYLDGVKFLMEKFPLSALEQDGKGYLPIHVACMMDHVRVVEELLQQWPDPAEFRSRHGENILHVSARYGCISTVKYILKSPRFLHLINAIDFNLNTPLHLAALHWQPSVLLLLARDGRVNLKQVNKNNMTALDVVEEAIQEVDAPLRKRLTRIILKSAGTPRSGELAICRATSRSLGKEKEPPELARLKEEATTRSVVATLVAGMTFVSSMQVPGGYNSSNQDAGIAILLHKAMYNVFVICSSIAMYSSIIALVILLWAQMNDPYAVENALSKSRLPLLIALVAMPLAFMAGVYVSVTKLAWLVILVLVLGSVALLIILSFYLLLYVPLDYKHPLVHRFTDLIIVMGISVSGNVTAGGGTGASRDYRMHGRSHIP</sequence>
<evidence type="ECO:0000256" key="6">
    <source>
        <dbReference type="ARBA" id="ARBA00023136"/>
    </source>
</evidence>
<evidence type="ECO:0000256" key="7">
    <source>
        <dbReference type="PROSITE-ProRule" id="PRU00023"/>
    </source>
</evidence>
<dbReference type="InterPro" id="IPR002110">
    <property type="entry name" value="Ankyrin_rpt"/>
</dbReference>
<dbReference type="InterPro" id="IPR026961">
    <property type="entry name" value="PGG_dom"/>
</dbReference>
<dbReference type="PROSITE" id="PS50088">
    <property type="entry name" value="ANK_REPEAT"/>
    <property type="match status" value="1"/>
</dbReference>
<keyword evidence="3" id="KW-0677">Repeat</keyword>
<accession>A0ABM3HMI3</accession>
<reference evidence="11" key="1">
    <citation type="submission" date="2025-08" db="UniProtKB">
        <authorList>
            <consortium name="RefSeq"/>
        </authorList>
    </citation>
    <scope>IDENTIFICATION</scope>
    <source>
        <tissue evidence="11">Leaf</tissue>
    </source>
</reference>
<evidence type="ECO:0000256" key="2">
    <source>
        <dbReference type="ARBA" id="ARBA00022692"/>
    </source>
</evidence>
<dbReference type="SMART" id="SM00248">
    <property type="entry name" value="ANK"/>
    <property type="match status" value="9"/>
</dbReference>
<keyword evidence="10" id="KW-1185">Reference proteome</keyword>
<dbReference type="Pfam" id="PF12796">
    <property type="entry name" value="Ank_2"/>
    <property type="match status" value="2"/>
</dbReference>
<evidence type="ECO:0000256" key="5">
    <source>
        <dbReference type="ARBA" id="ARBA00023043"/>
    </source>
</evidence>
<dbReference type="PROSITE" id="PS50297">
    <property type="entry name" value="ANK_REP_REGION"/>
    <property type="match status" value="1"/>
</dbReference>
<dbReference type="SUPFAM" id="SSF48403">
    <property type="entry name" value="Ankyrin repeat"/>
    <property type="match status" value="2"/>
</dbReference>
<keyword evidence="5 7" id="KW-0040">ANK repeat</keyword>
<keyword evidence="4 8" id="KW-1133">Transmembrane helix</keyword>